<dbReference type="EMBL" id="LR796235">
    <property type="protein sequence ID" value="CAB4129902.1"/>
    <property type="molecule type" value="Genomic_DNA"/>
</dbReference>
<dbReference type="NCBIfam" id="TIGR04131">
    <property type="entry name" value="Bac_Flav_CTERM"/>
    <property type="match status" value="1"/>
</dbReference>
<accession>A0A6J5L8Z9</accession>
<protein>
    <submittedName>
        <fullName evidence="1">Gliding motility-associated, C-terminal domain</fullName>
    </submittedName>
</protein>
<reference evidence="1" key="1">
    <citation type="submission" date="2020-04" db="EMBL/GenBank/DDBJ databases">
        <authorList>
            <person name="Chiriac C."/>
            <person name="Salcher M."/>
            <person name="Ghai R."/>
            <person name="Kavagutti S V."/>
        </authorList>
    </citation>
    <scope>NUCLEOTIDE SEQUENCE</scope>
</reference>
<name>A0A6J5L8Z9_9CAUD</name>
<evidence type="ECO:0000313" key="1">
    <source>
        <dbReference type="EMBL" id="CAB4129902.1"/>
    </source>
</evidence>
<proteinExistence type="predicted"/>
<dbReference type="Pfam" id="PF13585">
    <property type="entry name" value="CHU_C"/>
    <property type="match status" value="1"/>
</dbReference>
<dbReference type="InterPro" id="IPR026341">
    <property type="entry name" value="T9SS_type_B"/>
</dbReference>
<organism evidence="1">
    <name type="scientific">uncultured Caudovirales phage</name>
    <dbReference type="NCBI Taxonomy" id="2100421"/>
    <lineage>
        <taxon>Viruses</taxon>
        <taxon>Duplodnaviria</taxon>
        <taxon>Heunggongvirae</taxon>
        <taxon>Uroviricota</taxon>
        <taxon>Caudoviricetes</taxon>
        <taxon>Peduoviridae</taxon>
        <taxon>Maltschvirus</taxon>
        <taxon>Maltschvirus maltsch</taxon>
    </lineage>
</organism>
<sequence>MKKLLFLLLLVPSFVFSQCDTLPLTITHDGNVLDMCSEFRTHNYSVEDINDVTYYWSVDSVGQVESDNDISLTWDDTTDSYLIQVYGVDSNGCSTDTASLTISTRACHKLYVPNSFSPNNDGLNDIFSFKGTNVYNPRMEIYTQWGQLVCVIESPSQSWTGNVNNSGYYCESGIYTWKMYYRDEYGTPHYQRGFVSLVR</sequence>
<gene>
    <name evidence="1" type="ORF">UFOVP117_156</name>
</gene>